<feature type="non-terminal residue" evidence="1">
    <location>
        <position position="646"/>
    </location>
</feature>
<proteinExistence type="predicted"/>
<feature type="non-terminal residue" evidence="1">
    <location>
        <position position="1"/>
    </location>
</feature>
<name>A0A0S4J6V5_BODSA</name>
<dbReference type="AlphaFoldDB" id="A0A0S4J6V5"/>
<evidence type="ECO:0000313" key="2">
    <source>
        <dbReference type="Proteomes" id="UP000051952"/>
    </source>
</evidence>
<evidence type="ECO:0000313" key="1">
    <source>
        <dbReference type="EMBL" id="CUG86951.1"/>
    </source>
</evidence>
<protein>
    <submittedName>
        <fullName evidence="1">Uncharacterized protein</fullName>
    </submittedName>
</protein>
<gene>
    <name evidence="1" type="ORF">BSAL_07595</name>
</gene>
<dbReference type="Proteomes" id="UP000051952">
    <property type="component" value="Unassembled WGS sequence"/>
</dbReference>
<sequence>STGCRGYFNCEMNNNALSLFPVKVLVCTMSPTYFWPKWICDSVITMALLPVLLETLGSTVDAACTKYCNSGDTLSGSTCTTTVTASRSCPSGFSPSGGQCVDAGARCSGIISTMYGNKGECCYGTKMTPATTATGWSCFLSAGGPGGWSCGTSSGYGCYTSKRHTFIVSFRQADGSDCVSSFLYTCLSGYTLSGTTCTGTYAASTIESSTQCNIASPATDGCQWCSAISACLPDAASCPASCLVTPQTTCMNVPSACQWCSAIGVCQMDSIACFASCLVATANSSICDASTSCKYCTAGGTTSTTTKSIGVCQPNSGTCWATCTPASDDPLGAGVCTTSLDCKWCPTLGYCTERTRDCHTLCTTVAPDEPAICQVQSIQAQCQWCGAPGSVEYCVAVTDETRLRCAASCGGLIWRQDVCNGALECHWCGVHNAAQGGRCKPLPGKSRGYVAWRREVECDTESETSSVTLTVSQSLSLITTLTLTRHTETDEETLTRSFTQSSTVPNATVSLPITRQTHSISITQHHTKSMSISLSLSMSFSFSGTVSQSRSRTRSLTRSAGSATVSVTLTLSLTSASMSVSYHLPPCNASHLETLAYVWPQLFNFTTNYSAVRQVGFPSILLTGDVRDPGLIYRVPQLLRREVLYH</sequence>
<dbReference type="EMBL" id="CYKH01001408">
    <property type="protein sequence ID" value="CUG86951.1"/>
    <property type="molecule type" value="Genomic_DNA"/>
</dbReference>
<dbReference type="VEuPathDB" id="TriTrypDB:BSAL_07595"/>
<keyword evidence="2" id="KW-1185">Reference proteome</keyword>
<accession>A0A0S4J6V5</accession>
<organism evidence="1 2">
    <name type="scientific">Bodo saltans</name>
    <name type="common">Flagellated protozoan</name>
    <dbReference type="NCBI Taxonomy" id="75058"/>
    <lineage>
        <taxon>Eukaryota</taxon>
        <taxon>Discoba</taxon>
        <taxon>Euglenozoa</taxon>
        <taxon>Kinetoplastea</taxon>
        <taxon>Metakinetoplastina</taxon>
        <taxon>Eubodonida</taxon>
        <taxon>Bodonidae</taxon>
        <taxon>Bodo</taxon>
    </lineage>
</organism>
<reference evidence="2" key="1">
    <citation type="submission" date="2015-09" db="EMBL/GenBank/DDBJ databases">
        <authorList>
            <consortium name="Pathogen Informatics"/>
        </authorList>
    </citation>
    <scope>NUCLEOTIDE SEQUENCE [LARGE SCALE GENOMIC DNA]</scope>
    <source>
        <strain evidence="2">Lake Konstanz</strain>
    </source>
</reference>